<evidence type="ECO:0000256" key="1">
    <source>
        <dbReference type="ARBA" id="ARBA00022642"/>
    </source>
</evidence>
<dbReference type="EC" id="3.7.1.3" evidence="4 5"/>
<gene>
    <name evidence="4 8" type="primary">kynU</name>
    <name evidence="7" type="ORF">BAG01nite_36530</name>
    <name evidence="8" type="ORF">EB820_24520</name>
</gene>
<evidence type="ECO:0000256" key="6">
    <source>
        <dbReference type="PIRNR" id="PIRNR038800"/>
    </source>
</evidence>
<feature type="binding site" evidence="4">
    <location>
        <position position="212"/>
    </location>
    <ligand>
        <name>pyridoxal 5'-phosphate</name>
        <dbReference type="ChEBI" id="CHEBI:597326"/>
    </ligand>
</feature>
<dbReference type="InterPro" id="IPR010111">
    <property type="entry name" value="Kynureninase"/>
</dbReference>
<feature type="binding site" evidence="4">
    <location>
        <position position="266"/>
    </location>
    <ligand>
        <name>pyridoxal 5'-phosphate</name>
        <dbReference type="ChEBI" id="CHEBI:597326"/>
    </ligand>
</feature>
<feature type="binding site" evidence="4">
    <location>
        <position position="237"/>
    </location>
    <ligand>
        <name>pyridoxal 5'-phosphate</name>
        <dbReference type="ChEBI" id="CHEBI:597326"/>
    </ligand>
</feature>
<feature type="binding site" evidence="4">
    <location>
        <position position="104"/>
    </location>
    <ligand>
        <name>pyridoxal 5'-phosphate</name>
        <dbReference type="ChEBI" id="CHEBI:597326"/>
    </ligand>
</feature>
<dbReference type="AlphaFoldDB" id="A0A3M8A8Q9"/>
<dbReference type="GO" id="GO:0005737">
    <property type="term" value="C:cytoplasm"/>
    <property type="evidence" value="ECO:0007669"/>
    <property type="project" value="UniProtKB-UniRule"/>
</dbReference>
<comment type="similarity">
    <text evidence="4 6">Belongs to the kynureninase family.</text>
</comment>
<dbReference type="PIRSF" id="PIRSF038800">
    <property type="entry name" value="KYNU"/>
    <property type="match status" value="1"/>
</dbReference>
<dbReference type="Pfam" id="PF22580">
    <property type="entry name" value="KYNU_C"/>
    <property type="match status" value="1"/>
</dbReference>
<evidence type="ECO:0000313" key="7">
    <source>
        <dbReference type="EMBL" id="GED27551.1"/>
    </source>
</evidence>
<dbReference type="Gene3D" id="3.90.1150.10">
    <property type="entry name" value="Aspartate Aminotransferase, domain 1"/>
    <property type="match status" value="1"/>
</dbReference>
<comment type="caution">
    <text evidence="8">The sequence shown here is derived from an EMBL/GenBank/DDBJ whole genome shotgun (WGS) entry which is preliminary data.</text>
</comment>
<keyword evidence="3 4" id="KW-0663">Pyridoxal phosphate</keyword>
<evidence type="ECO:0000256" key="5">
    <source>
        <dbReference type="NCBIfam" id="TIGR01814"/>
    </source>
</evidence>
<dbReference type="UniPathway" id="UPA00334">
    <property type="reaction ID" value="UER00455"/>
</dbReference>
<sequence>MAQSSIPLSKNYAQQLDAQDELAKYREEFYLLPSMYLDGNSLGLMSKRAEKSLQDILQSWKELGIDGWTTGEHPWFFLPEKLGEMSASLVGAEPEEVIVTGSTTVNLHQLAATFYHPEGKRTKIIATELDFPTDIYALQSQIKLHGLDPEKELIRIASRDGHLIEEDDIIAAMTEEVALVILPTVLYRSGQLLDMERLTKAAHEKGILIGFDGCHSVGAIPHEFSKWGVDFAYWCNYKYVNGGPGCVGSLYVNRKHFGRVPGLTGWFSSKKDKQFAMEHTLDVCETAGAYQLGTPHLLSVAPLIGSLAMFQEVPIEKLREKSLKLTRYMMDLIEVELAGMGFSVANPQEDERRGGHVSLEHAEAVRICKALKESGVIPDFRAPNIIRLAPVAFYNTYTDVWECVQVLKAIMQEKRYEKFENRPGVVA</sequence>
<evidence type="ECO:0000313" key="8">
    <source>
        <dbReference type="EMBL" id="RNB47576.1"/>
    </source>
</evidence>
<dbReference type="RefSeq" id="WP_122953460.1">
    <property type="nucleotide sequence ID" value="NZ_BJOD01000044.1"/>
</dbReference>
<dbReference type="Gene3D" id="3.40.640.10">
    <property type="entry name" value="Type I PLP-dependent aspartate aminotransferase-like (Major domain)"/>
    <property type="match status" value="1"/>
</dbReference>
<feature type="binding site" evidence="4">
    <location>
        <position position="103"/>
    </location>
    <ligand>
        <name>pyridoxal 5'-phosphate</name>
        <dbReference type="ChEBI" id="CHEBI:597326"/>
    </ligand>
</feature>
<dbReference type="InterPro" id="IPR015421">
    <property type="entry name" value="PyrdxlP-dep_Trfase_major"/>
</dbReference>
<dbReference type="GO" id="GO:0009435">
    <property type="term" value="P:NAD+ biosynthetic process"/>
    <property type="evidence" value="ECO:0007669"/>
    <property type="project" value="UniProtKB-UniRule"/>
</dbReference>
<dbReference type="GO" id="GO:0030429">
    <property type="term" value="F:kynureninase activity"/>
    <property type="evidence" value="ECO:0007669"/>
    <property type="project" value="UniProtKB-UniRule"/>
</dbReference>
<dbReference type="NCBIfam" id="TIGR01814">
    <property type="entry name" value="kynureninase"/>
    <property type="match status" value="1"/>
</dbReference>
<comment type="caution">
    <text evidence="4">Lacks conserved residue(s) required for the propagation of feature annotation.</text>
</comment>
<dbReference type="InterPro" id="IPR015424">
    <property type="entry name" value="PyrdxlP-dep_Trfase"/>
</dbReference>
<dbReference type="GO" id="GO:0019441">
    <property type="term" value="P:L-tryptophan catabolic process to kynurenine"/>
    <property type="evidence" value="ECO:0007669"/>
    <property type="project" value="TreeGrafter"/>
</dbReference>
<comment type="subunit">
    <text evidence="4 6">Homodimer.</text>
</comment>
<dbReference type="PANTHER" id="PTHR14084:SF0">
    <property type="entry name" value="KYNURENINASE"/>
    <property type="match status" value="1"/>
</dbReference>
<dbReference type="EMBL" id="RHHN01000093">
    <property type="protein sequence ID" value="RNB47576.1"/>
    <property type="molecule type" value="Genomic_DNA"/>
</dbReference>
<comment type="catalytic activity">
    <reaction evidence="4 6">
        <text>L-kynurenine + H2O = anthranilate + L-alanine + H(+)</text>
        <dbReference type="Rhea" id="RHEA:16813"/>
        <dbReference type="ChEBI" id="CHEBI:15377"/>
        <dbReference type="ChEBI" id="CHEBI:15378"/>
        <dbReference type="ChEBI" id="CHEBI:16567"/>
        <dbReference type="ChEBI" id="CHEBI:57959"/>
        <dbReference type="ChEBI" id="CHEBI:57972"/>
        <dbReference type="EC" id="3.7.1.3"/>
    </reaction>
</comment>
<evidence type="ECO:0000256" key="2">
    <source>
        <dbReference type="ARBA" id="ARBA00022801"/>
    </source>
</evidence>
<protein>
    <recommendedName>
        <fullName evidence="4 5">Kynureninase</fullName>
        <ecNumber evidence="4 5">3.7.1.3</ecNumber>
    </recommendedName>
    <alternativeName>
        <fullName evidence="4">L-kynurenine hydrolase</fullName>
    </alternativeName>
</protein>
<dbReference type="OrthoDB" id="9812626at2"/>
<comment type="catalytic activity">
    <reaction evidence="6">
        <text>3-hydroxy-L-kynurenine + H2O = 3-hydroxyanthranilate + L-alanine + H(+)</text>
        <dbReference type="Rhea" id="RHEA:25143"/>
        <dbReference type="ChEBI" id="CHEBI:15377"/>
        <dbReference type="ChEBI" id="CHEBI:15378"/>
        <dbReference type="ChEBI" id="CHEBI:36559"/>
        <dbReference type="ChEBI" id="CHEBI:57972"/>
        <dbReference type="ChEBI" id="CHEBI:58125"/>
        <dbReference type="EC" id="3.7.1.3"/>
    </reaction>
</comment>
<reference evidence="8 9" key="1">
    <citation type="submission" date="2018-10" db="EMBL/GenBank/DDBJ databases">
        <title>Phylogenomics of Brevibacillus.</title>
        <authorList>
            <person name="Dunlap C."/>
        </authorList>
    </citation>
    <scope>NUCLEOTIDE SEQUENCE [LARGE SCALE GENOMIC DNA]</scope>
    <source>
        <strain evidence="8 9">NRRL NRS 1219</strain>
    </source>
</reference>
<keyword evidence="1 4" id="KW-0662">Pyridine nucleotide biosynthesis</keyword>
<dbReference type="SUPFAM" id="SSF53383">
    <property type="entry name" value="PLP-dependent transferases"/>
    <property type="match status" value="1"/>
</dbReference>
<keyword evidence="10" id="KW-1185">Reference proteome</keyword>
<dbReference type="GO" id="GO:0019805">
    <property type="term" value="P:quinolinate biosynthetic process"/>
    <property type="evidence" value="ECO:0007669"/>
    <property type="project" value="UniProtKB-UniRule"/>
</dbReference>
<feature type="binding site" evidence="4">
    <location>
        <begin position="131"/>
        <end position="134"/>
    </location>
    <ligand>
        <name>pyridoxal 5'-phosphate</name>
        <dbReference type="ChEBI" id="CHEBI:597326"/>
    </ligand>
</feature>
<evidence type="ECO:0000313" key="10">
    <source>
        <dbReference type="Proteomes" id="UP000317180"/>
    </source>
</evidence>
<keyword evidence="2 4" id="KW-0378">Hydrolase</keyword>
<evidence type="ECO:0000313" key="9">
    <source>
        <dbReference type="Proteomes" id="UP000276178"/>
    </source>
</evidence>
<dbReference type="GO" id="GO:0030170">
    <property type="term" value="F:pyridoxal phosphate binding"/>
    <property type="evidence" value="ECO:0007669"/>
    <property type="project" value="UniProtKB-UniRule"/>
</dbReference>
<accession>A0A3M8A8Q9</accession>
<dbReference type="GeneID" id="82812705"/>
<reference evidence="7 10" key="2">
    <citation type="submission" date="2019-06" db="EMBL/GenBank/DDBJ databases">
        <title>Whole genome shotgun sequence of Brevibacillus agri NBRC 15538.</title>
        <authorList>
            <person name="Hosoyama A."/>
            <person name="Uohara A."/>
            <person name="Ohji S."/>
            <person name="Ichikawa N."/>
        </authorList>
    </citation>
    <scope>NUCLEOTIDE SEQUENCE [LARGE SCALE GENOMIC DNA]</scope>
    <source>
        <strain evidence="7 10">NBRC 15538</strain>
    </source>
</reference>
<dbReference type="UniPathway" id="UPA00253">
    <property type="reaction ID" value="UER00329"/>
</dbReference>
<comment type="pathway">
    <text evidence="4 6">Cofactor biosynthesis; NAD(+) biosynthesis; quinolinate from L-kynurenine: step 2/3.</text>
</comment>
<feature type="binding site" evidence="4">
    <location>
        <position position="294"/>
    </location>
    <ligand>
        <name>pyridoxal 5'-phosphate</name>
        <dbReference type="ChEBI" id="CHEBI:597326"/>
    </ligand>
</feature>
<evidence type="ECO:0000256" key="3">
    <source>
        <dbReference type="ARBA" id="ARBA00022898"/>
    </source>
</evidence>
<proteinExistence type="inferred from homology"/>
<dbReference type="HAMAP" id="MF_01970">
    <property type="entry name" value="Kynureninase"/>
    <property type="match status" value="1"/>
</dbReference>
<name>A0A3M8A8Q9_9BACL</name>
<evidence type="ECO:0000256" key="4">
    <source>
        <dbReference type="HAMAP-Rule" id="MF_01970"/>
    </source>
</evidence>
<dbReference type="Proteomes" id="UP000276178">
    <property type="component" value="Unassembled WGS sequence"/>
</dbReference>
<organism evidence="8 9">
    <name type="scientific">Brevibacillus agri</name>
    <dbReference type="NCBI Taxonomy" id="51101"/>
    <lineage>
        <taxon>Bacteria</taxon>
        <taxon>Bacillati</taxon>
        <taxon>Bacillota</taxon>
        <taxon>Bacilli</taxon>
        <taxon>Bacillales</taxon>
        <taxon>Paenibacillaceae</taxon>
        <taxon>Brevibacillus</taxon>
    </lineage>
</organism>
<feature type="modified residue" description="N6-(pyridoxal phosphate)lysine" evidence="4">
    <location>
        <position position="238"/>
    </location>
</feature>
<dbReference type="PANTHER" id="PTHR14084">
    <property type="entry name" value="KYNURENINASE"/>
    <property type="match status" value="1"/>
</dbReference>
<comment type="pathway">
    <text evidence="4 6">Amino-acid degradation; L-kynurenine degradation; L-alanine and anthranilate from L-kynurenine: step 1/1.</text>
</comment>
<comment type="cofactor">
    <cofactor evidence="4 6">
        <name>pyridoxal 5'-phosphate</name>
        <dbReference type="ChEBI" id="CHEBI:597326"/>
    </cofactor>
</comment>
<feature type="binding site" evidence="4">
    <location>
        <position position="215"/>
    </location>
    <ligand>
        <name>pyridoxal 5'-phosphate</name>
        <dbReference type="ChEBI" id="CHEBI:597326"/>
    </ligand>
</feature>
<dbReference type="GO" id="GO:0043420">
    <property type="term" value="P:anthranilate metabolic process"/>
    <property type="evidence" value="ECO:0007669"/>
    <property type="project" value="TreeGrafter"/>
</dbReference>
<dbReference type="InterPro" id="IPR015422">
    <property type="entry name" value="PyrdxlP-dep_Trfase_small"/>
</dbReference>
<dbReference type="GO" id="GO:0097053">
    <property type="term" value="P:L-kynurenine catabolic process"/>
    <property type="evidence" value="ECO:0007669"/>
    <property type="project" value="UniProtKB-UniRule"/>
</dbReference>
<dbReference type="EMBL" id="BJOD01000044">
    <property type="protein sequence ID" value="GED27551.1"/>
    <property type="molecule type" value="Genomic_DNA"/>
</dbReference>
<dbReference type="Proteomes" id="UP000317180">
    <property type="component" value="Unassembled WGS sequence"/>
</dbReference>
<comment type="function">
    <text evidence="4 6">Catalyzes the cleavage of L-kynurenine (L-Kyn) and L-3-hydroxykynurenine (L-3OHKyn) into anthranilic acid (AA) and 3-hydroxyanthranilic acid (3-OHAA), respectively.</text>
</comment>